<organismHost>
    <name type="scientific">Homo sapiens</name>
    <name type="common">Human</name>
    <dbReference type="NCBI Taxonomy" id="9606"/>
</organismHost>
<protein>
    <submittedName>
        <fullName evidence="1">Uncharacterized protein</fullName>
    </submittedName>
</protein>
<evidence type="ECO:0000313" key="3">
    <source>
        <dbReference type="EMBL" id="QBH85290.1"/>
    </source>
</evidence>
<proteinExistence type="predicted"/>
<evidence type="ECO:0000313" key="1">
    <source>
        <dbReference type="EMBL" id="QBH82786.1"/>
    </source>
</evidence>
<name>A0A481TNR9_HHV2</name>
<evidence type="ECO:0000313" key="2">
    <source>
        <dbReference type="EMBL" id="QBH82924.1"/>
    </source>
</evidence>
<sequence length="30" mass="3281">MGTRIRGSALCDGPLHWWVASGTKARIRAL</sequence>
<reference evidence="1" key="1">
    <citation type="submission" date="2018-08" db="EMBL/GenBank/DDBJ databases">
        <title>HSV2 whole genome sequences from clinical isolates.</title>
        <authorList>
            <person name="Roychoudhury P."/>
            <person name="Greninger A.L."/>
            <person name="Jerome K.R."/>
            <person name="Johnston C."/>
            <person name="Wald A."/>
            <person name="Xie H."/>
        </authorList>
    </citation>
    <scope>NUCLEOTIDE SEQUENCE</scope>
    <source>
        <strain evidence="3">2000-3429</strain>
        <strain evidence="1">2000-9815</strain>
        <strain evidence="2">2010-8179</strain>
    </source>
</reference>
<organism evidence="1">
    <name type="scientific">Human herpesvirus 2</name>
    <name type="common">HHV-2</name>
    <name type="synonym">Human herpes simplex virus 2</name>
    <dbReference type="NCBI Taxonomy" id="10310"/>
    <lineage>
        <taxon>Viruses</taxon>
        <taxon>Duplodnaviria</taxon>
        <taxon>Heunggongvirae</taxon>
        <taxon>Peploviricota</taxon>
        <taxon>Herviviricetes</taxon>
        <taxon>Herpesvirales</taxon>
        <taxon>Orthoherpesviridae</taxon>
        <taxon>Alphaherpesvirinae</taxon>
        <taxon>Simplexvirus</taxon>
        <taxon>Simplexvirus humanalpha2</taxon>
    </lineage>
</organism>
<dbReference type="EMBL" id="MH790661">
    <property type="protein sequence ID" value="QBH85290.1"/>
    <property type="molecule type" value="Genomic_DNA"/>
</dbReference>
<accession>A0A481TNR9</accession>
<dbReference type="EMBL" id="MH790634">
    <property type="protein sequence ID" value="QBH82786.1"/>
    <property type="molecule type" value="Genomic_DNA"/>
</dbReference>
<dbReference type="EMBL" id="MH790635">
    <property type="protein sequence ID" value="QBH82924.1"/>
    <property type="molecule type" value="Genomic_DNA"/>
</dbReference>